<dbReference type="InterPro" id="IPR003736">
    <property type="entry name" value="PAAI_dom"/>
</dbReference>
<dbReference type="Proteomes" id="UP000754710">
    <property type="component" value="Unassembled WGS sequence"/>
</dbReference>
<protein>
    <submittedName>
        <fullName evidence="3">Hydroxyphenylacetyl-CoA thioesterase PaaI</fullName>
        <ecNumber evidence="3">3.1.2.-</ecNumber>
    </submittedName>
</protein>
<proteinExistence type="predicted"/>
<dbReference type="NCBIfam" id="TIGR00369">
    <property type="entry name" value="unchar_dom_1"/>
    <property type="match status" value="1"/>
</dbReference>
<dbReference type="InterPro" id="IPR011973">
    <property type="entry name" value="PaaD"/>
</dbReference>
<comment type="caution">
    <text evidence="3">The sequence shown here is derived from an EMBL/GenBank/DDBJ whole genome shotgun (WGS) entry which is preliminary data.</text>
</comment>
<gene>
    <name evidence="3" type="primary">paaI</name>
    <name evidence="3" type="ORF">K1X13_04075</name>
</gene>
<dbReference type="InterPro" id="IPR006683">
    <property type="entry name" value="Thioestr_dom"/>
</dbReference>
<sequence length="129" mass="13769">MWEDDRASQSLGIRIVAVGPGTATVQMTVRDDMVNGHGIGHGGFTFSLADSAFAFACNSYNRRTVAQACEIRYLAPTRLGDVLTAVAVERTRAGRDGTYDVTVSSADGVVAEFVGTSKEIRGTFFDDTP</sequence>
<dbReference type="PANTHER" id="PTHR42856">
    <property type="entry name" value="ACYL-COENZYME A THIOESTERASE PAAI"/>
    <property type="match status" value="1"/>
</dbReference>
<name>A0ABS7RG38_9ACTN</name>
<evidence type="ECO:0000259" key="2">
    <source>
        <dbReference type="Pfam" id="PF03061"/>
    </source>
</evidence>
<reference evidence="3 4" key="1">
    <citation type="submission" date="2021-08" db="EMBL/GenBank/DDBJ databases">
        <title>Nocardioides bacterium WL0053 sp. nov., isolated from the sediment.</title>
        <authorList>
            <person name="Wang L."/>
            <person name="Zhang D."/>
            <person name="Zhang A."/>
        </authorList>
    </citation>
    <scope>NUCLEOTIDE SEQUENCE [LARGE SCALE GENOMIC DNA]</scope>
    <source>
        <strain evidence="3 4">WL0053</strain>
    </source>
</reference>
<dbReference type="InterPro" id="IPR052723">
    <property type="entry name" value="Acyl-CoA_thioesterase_PaaI"/>
</dbReference>
<keyword evidence="4" id="KW-1185">Reference proteome</keyword>
<dbReference type="Pfam" id="PF03061">
    <property type="entry name" value="4HBT"/>
    <property type="match status" value="1"/>
</dbReference>
<feature type="domain" description="Thioesterase" evidence="2">
    <location>
        <begin position="37"/>
        <end position="110"/>
    </location>
</feature>
<evidence type="ECO:0000313" key="3">
    <source>
        <dbReference type="EMBL" id="MBY9073994.1"/>
    </source>
</evidence>
<dbReference type="EMBL" id="JAIEZQ010000001">
    <property type="protein sequence ID" value="MBY9073994.1"/>
    <property type="molecule type" value="Genomic_DNA"/>
</dbReference>
<evidence type="ECO:0000256" key="1">
    <source>
        <dbReference type="ARBA" id="ARBA00022801"/>
    </source>
</evidence>
<accession>A0ABS7RG38</accession>
<dbReference type="GO" id="GO:0016787">
    <property type="term" value="F:hydrolase activity"/>
    <property type="evidence" value="ECO:0007669"/>
    <property type="project" value="UniProtKB-KW"/>
</dbReference>
<dbReference type="NCBIfam" id="TIGR02286">
    <property type="entry name" value="PaaD"/>
    <property type="match status" value="1"/>
</dbReference>
<dbReference type="SUPFAM" id="SSF54637">
    <property type="entry name" value="Thioesterase/thiol ester dehydrase-isomerase"/>
    <property type="match status" value="1"/>
</dbReference>
<keyword evidence="1 3" id="KW-0378">Hydrolase</keyword>
<dbReference type="Gene3D" id="3.10.129.10">
    <property type="entry name" value="Hotdog Thioesterase"/>
    <property type="match status" value="1"/>
</dbReference>
<dbReference type="EC" id="3.1.2.-" evidence="3"/>
<dbReference type="CDD" id="cd03443">
    <property type="entry name" value="PaaI_thioesterase"/>
    <property type="match status" value="1"/>
</dbReference>
<dbReference type="PANTHER" id="PTHR42856:SF1">
    <property type="entry name" value="ACYL-COENZYME A THIOESTERASE PAAI"/>
    <property type="match status" value="1"/>
</dbReference>
<organism evidence="3 4">
    <name type="scientific">Nocardioides jiangsuensis</name>
    <dbReference type="NCBI Taxonomy" id="2866161"/>
    <lineage>
        <taxon>Bacteria</taxon>
        <taxon>Bacillati</taxon>
        <taxon>Actinomycetota</taxon>
        <taxon>Actinomycetes</taxon>
        <taxon>Propionibacteriales</taxon>
        <taxon>Nocardioidaceae</taxon>
        <taxon>Nocardioides</taxon>
    </lineage>
</organism>
<dbReference type="InterPro" id="IPR029069">
    <property type="entry name" value="HotDog_dom_sf"/>
</dbReference>
<evidence type="ECO:0000313" key="4">
    <source>
        <dbReference type="Proteomes" id="UP000754710"/>
    </source>
</evidence>